<protein>
    <submittedName>
        <fullName evidence="2">Uncharacterized protein</fullName>
    </submittedName>
</protein>
<name>A0A836H746_9TRYP</name>
<comment type="caution">
    <text evidence="2">The sequence shown here is derived from an EMBL/GenBank/DDBJ whole genome shotgun (WGS) entry which is preliminary data.</text>
</comment>
<evidence type="ECO:0000313" key="2">
    <source>
        <dbReference type="EMBL" id="KAG5486024.1"/>
    </source>
</evidence>
<dbReference type="GeneID" id="92362578"/>
<dbReference type="Proteomes" id="UP000674143">
    <property type="component" value="Unassembled WGS sequence"/>
</dbReference>
<feature type="region of interest" description="Disordered" evidence="1">
    <location>
        <begin position="380"/>
        <end position="400"/>
    </location>
</feature>
<evidence type="ECO:0000256" key="1">
    <source>
        <dbReference type="SAM" id="MobiDB-lite"/>
    </source>
</evidence>
<dbReference type="AlphaFoldDB" id="A0A836H746"/>
<dbReference type="KEGG" id="loi:92362578"/>
<dbReference type="SMR" id="A0A836H746"/>
<evidence type="ECO:0000313" key="3">
    <source>
        <dbReference type="Proteomes" id="UP000674143"/>
    </source>
</evidence>
<dbReference type="EMBL" id="JAFHLR010000009">
    <property type="protein sequence ID" value="KAG5486024.1"/>
    <property type="molecule type" value="Genomic_DNA"/>
</dbReference>
<sequence length="461" mass="49004">MPATYALARECQLLRSDVEGVLSLAARLLLHTTATASSANGAASASMSSSMSAASFVGPVVGAILTDAHARSLLLNTLVRVLVPARRQKALLDDNKYVRAANMVALQQQQSSNGPRPANAAHEGSNVSQRYRVGRVVGVVPKPGVKAPEAGHGGSAPATVAGFAAAAAEEGQRWLLAVYIGECVEPFAVSAIAEDVFTEAEHRIFVESALSTNREDGSRRASVLPSQQSALLSSETAATVQQSIKDIRLALQLMQAAGKTAATAAVEAATAQLMQRASGVKRSHAASDDDDGKNCKRCTEAAPAREDSGGLGTFFGNGASSQAVRMARLTEDVAARGAQLQQLRQLLQQKEQDLKAALQQQQQQEARHRGEVDVWRAKVEEQSRTHERAAKESRESLEQRDRLLEEANTKLRRLAGMATKYKQIVDAVAALLQRNGSGEESGGRPMTPDDILSALKAKMSL</sequence>
<reference evidence="3" key="1">
    <citation type="journal article" date="2021" name="Microbiol. Resour. Announc.">
        <title>LGAAP: Leishmaniinae Genome Assembly and Annotation Pipeline.</title>
        <authorList>
            <person name="Almutairi H."/>
            <person name="Urbaniak M.D."/>
            <person name="Bates M.D."/>
            <person name="Jariyapan N."/>
            <person name="Kwakye-Nuako G."/>
            <person name="Thomaz-Soccol V."/>
            <person name="Al-Salem W.S."/>
            <person name="Dillon R.J."/>
            <person name="Bates P.A."/>
            <person name="Gatherer D."/>
        </authorList>
    </citation>
    <scope>NUCLEOTIDE SEQUENCE [LARGE SCALE GENOMIC DNA]</scope>
</reference>
<organism evidence="2 3">
    <name type="scientific">Leishmania orientalis</name>
    <dbReference type="NCBI Taxonomy" id="2249476"/>
    <lineage>
        <taxon>Eukaryota</taxon>
        <taxon>Discoba</taxon>
        <taxon>Euglenozoa</taxon>
        <taxon>Kinetoplastea</taxon>
        <taxon>Metakinetoplastina</taxon>
        <taxon>Trypanosomatida</taxon>
        <taxon>Trypanosomatidae</taxon>
        <taxon>Leishmaniinae</taxon>
        <taxon>Leishmania</taxon>
    </lineage>
</organism>
<gene>
    <name evidence="2" type="ORF">LSCM4_06730</name>
</gene>
<accession>A0A836H746</accession>
<reference evidence="3" key="2">
    <citation type="journal article" date="2021" name="Sci. Data">
        <title>Chromosome-scale genome sequencing, assembly and annotation of six genomes from subfamily Leishmaniinae.</title>
        <authorList>
            <person name="Almutairi H."/>
            <person name="Urbaniak M.D."/>
            <person name="Bates M.D."/>
            <person name="Jariyapan N."/>
            <person name="Kwakye-Nuako G."/>
            <person name="Thomaz Soccol V."/>
            <person name="Al-Salem W.S."/>
            <person name="Dillon R.J."/>
            <person name="Bates P.A."/>
            <person name="Gatherer D."/>
        </authorList>
    </citation>
    <scope>NUCLEOTIDE SEQUENCE [LARGE SCALE GENOMIC DNA]</scope>
</reference>
<proteinExistence type="predicted"/>
<keyword evidence="3" id="KW-1185">Reference proteome</keyword>
<dbReference type="RefSeq" id="XP_067065355.1">
    <property type="nucleotide sequence ID" value="XM_067208644.1"/>
</dbReference>